<sequence length="128" mass="14423">MTIIIENTSPLPIYEQIIQQVRAQILSGQLKEGEMLPSIRALAKDLRISVITTRRAYDELEREGYIQTVAGRGSFVGRRSAELVREENLRRIEQLLGEAMEIAGQSGIGLEQIIEMLRLLAETDEQKG</sequence>
<dbReference type="AlphaFoldDB" id="A0A9D1H728"/>
<dbReference type="SUPFAM" id="SSF46785">
    <property type="entry name" value="Winged helix' DNA-binding domain"/>
    <property type="match status" value="1"/>
</dbReference>
<dbReference type="SMART" id="SM00345">
    <property type="entry name" value="HTH_GNTR"/>
    <property type="match status" value="1"/>
</dbReference>
<dbReference type="GO" id="GO:0003677">
    <property type="term" value="F:DNA binding"/>
    <property type="evidence" value="ECO:0007669"/>
    <property type="project" value="UniProtKB-KW"/>
</dbReference>
<feature type="domain" description="HTH gntR-type" evidence="4">
    <location>
        <begin position="11"/>
        <end position="79"/>
    </location>
</feature>
<protein>
    <submittedName>
        <fullName evidence="5">GntR family transcriptional regulator</fullName>
    </submittedName>
</protein>
<accession>A0A9D1H728</accession>
<gene>
    <name evidence="5" type="ORF">IAC43_07860</name>
</gene>
<proteinExistence type="predicted"/>
<dbReference type="PROSITE" id="PS50949">
    <property type="entry name" value="HTH_GNTR"/>
    <property type="match status" value="1"/>
</dbReference>
<dbReference type="PANTHER" id="PTHR38445:SF7">
    <property type="entry name" value="GNTR-FAMILY TRANSCRIPTIONAL REGULATOR"/>
    <property type="match status" value="1"/>
</dbReference>
<dbReference type="InterPro" id="IPR036388">
    <property type="entry name" value="WH-like_DNA-bd_sf"/>
</dbReference>
<evidence type="ECO:0000313" key="5">
    <source>
        <dbReference type="EMBL" id="HIT95087.1"/>
    </source>
</evidence>
<evidence type="ECO:0000313" key="6">
    <source>
        <dbReference type="Proteomes" id="UP000824160"/>
    </source>
</evidence>
<dbReference type="InterPro" id="IPR036390">
    <property type="entry name" value="WH_DNA-bd_sf"/>
</dbReference>
<evidence type="ECO:0000256" key="1">
    <source>
        <dbReference type="ARBA" id="ARBA00023015"/>
    </source>
</evidence>
<keyword evidence="3" id="KW-0804">Transcription</keyword>
<dbReference type="CDD" id="cd07377">
    <property type="entry name" value="WHTH_GntR"/>
    <property type="match status" value="1"/>
</dbReference>
<keyword evidence="1" id="KW-0805">Transcription regulation</keyword>
<dbReference type="PANTHER" id="PTHR38445">
    <property type="entry name" value="HTH-TYPE TRANSCRIPTIONAL REPRESSOR YTRA"/>
    <property type="match status" value="1"/>
</dbReference>
<dbReference type="Proteomes" id="UP000824160">
    <property type="component" value="Unassembled WGS sequence"/>
</dbReference>
<dbReference type="EMBL" id="DVLW01000215">
    <property type="protein sequence ID" value="HIT95087.1"/>
    <property type="molecule type" value="Genomic_DNA"/>
</dbReference>
<keyword evidence="2" id="KW-0238">DNA-binding</keyword>
<dbReference type="InterPro" id="IPR000524">
    <property type="entry name" value="Tscrpt_reg_HTH_GntR"/>
</dbReference>
<name>A0A9D1H728_9FIRM</name>
<organism evidence="5 6">
    <name type="scientific">Candidatus Faecivivens stercoripullorum</name>
    <dbReference type="NCBI Taxonomy" id="2840805"/>
    <lineage>
        <taxon>Bacteria</taxon>
        <taxon>Bacillati</taxon>
        <taxon>Bacillota</taxon>
        <taxon>Clostridia</taxon>
        <taxon>Eubacteriales</taxon>
        <taxon>Oscillospiraceae</taxon>
        <taxon>Oscillospiraceae incertae sedis</taxon>
        <taxon>Candidatus Faecivivens</taxon>
    </lineage>
</organism>
<evidence type="ECO:0000256" key="2">
    <source>
        <dbReference type="ARBA" id="ARBA00023125"/>
    </source>
</evidence>
<comment type="caution">
    <text evidence="5">The sequence shown here is derived from an EMBL/GenBank/DDBJ whole genome shotgun (WGS) entry which is preliminary data.</text>
</comment>
<reference evidence="5" key="1">
    <citation type="submission" date="2020-10" db="EMBL/GenBank/DDBJ databases">
        <authorList>
            <person name="Gilroy R."/>
        </authorList>
    </citation>
    <scope>NUCLEOTIDE SEQUENCE</scope>
    <source>
        <strain evidence="5">ChiBcec7-5410</strain>
    </source>
</reference>
<reference evidence="5" key="2">
    <citation type="journal article" date="2021" name="PeerJ">
        <title>Extensive microbial diversity within the chicken gut microbiome revealed by metagenomics and culture.</title>
        <authorList>
            <person name="Gilroy R."/>
            <person name="Ravi A."/>
            <person name="Getino M."/>
            <person name="Pursley I."/>
            <person name="Horton D.L."/>
            <person name="Alikhan N.F."/>
            <person name="Baker D."/>
            <person name="Gharbi K."/>
            <person name="Hall N."/>
            <person name="Watson M."/>
            <person name="Adriaenssens E.M."/>
            <person name="Foster-Nyarko E."/>
            <person name="Jarju S."/>
            <person name="Secka A."/>
            <person name="Antonio M."/>
            <person name="Oren A."/>
            <person name="Chaudhuri R.R."/>
            <person name="La Ragione R."/>
            <person name="Hildebrand F."/>
            <person name="Pallen M.J."/>
        </authorList>
    </citation>
    <scope>NUCLEOTIDE SEQUENCE</scope>
    <source>
        <strain evidence="5">ChiBcec7-5410</strain>
    </source>
</reference>
<dbReference type="Pfam" id="PF00392">
    <property type="entry name" value="GntR"/>
    <property type="match status" value="1"/>
</dbReference>
<dbReference type="Gene3D" id="1.10.10.10">
    <property type="entry name" value="Winged helix-like DNA-binding domain superfamily/Winged helix DNA-binding domain"/>
    <property type="match status" value="1"/>
</dbReference>
<dbReference type="GO" id="GO:0003700">
    <property type="term" value="F:DNA-binding transcription factor activity"/>
    <property type="evidence" value="ECO:0007669"/>
    <property type="project" value="InterPro"/>
</dbReference>
<evidence type="ECO:0000259" key="4">
    <source>
        <dbReference type="PROSITE" id="PS50949"/>
    </source>
</evidence>
<evidence type="ECO:0000256" key="3">
    <source>
        <dbReference type="ARBA" id="ARBA00023163"/>
    </source>
</evidence>